<proteinExistence type="predicted"/>
<dbReference type="EMBL" id="UINC01044147">
    <property type="protein sequence ID" value="SVB49192.1"/>
    <property type="molecule type" value="Genomic_DNA"/>
</dbReference>
<dbReference type="Pfam" id="PF00266">
    <property type="entry name" value="Aminotran_5"/>
    <property type="match status" value="1"/>
</dbReference>
<organism evidence="2">
    <name type="scientific">marine metagenome</name>
    <dbReference type="NCBI Taxonomy" id="408172"/>
    <lineage>
        <taxon>unclassified sequences</taxon>
        <taxon>metagenomes</taxon>
        <taxon>ecological metagenomes</taxon>
    </lineage>
</organism>
<dbReference type="InterPro" id="IPR015421">
    <property type="entry name" value="PyrdxlP-dep_Trfase_major"/>
</dbReference>
<dbReference type="PANTHER" id="PTHR43586:SF15">
    <property type="entry name" value="BLR3095 PROTEIN"/>
    <property type="match status" value="1"/>
</dbReference>
<name>A0A382EFT0_9ZZZZ</name>
<feature type="non-terminal residue" evidence="2">
    <location>
        <position position="1"/>
    </location>
</feature>
<feature type="domain" description="Aminotransferase class V" evidence="1">
    <location>
        <begin position="1"/>
        <end position="252"/>
    </location>
</feature>
<reference evidence="2" key="1">
    <citation type="submission" date="2018-05" db="EMBL/GenBank/DDBJ databases">
        <authorList>
            <person name="Lanie J.A."/>
            <person name="Ng W.-L."/>
            <person name="Kazmierczak K.M."/>
            <person name="Andrzejewski T.M."/>
            <person name="Davidsen T.M."/>
            <person name="Wayne K.J."/>
            <person name="Tettelin H."/>
            <person name="Glass J.I."/>
            <person name="Rusch D."/>
            <person name="Podicherti R."/>
            <person name="Tsui H.-C.T."/>
            <person name="Winkler M.E."/>
        </authorList>
    </citation>
    <scope>NUCLEOTIDE SEQUENCE</scope>
</reference>
<dbReference type="SUPFAM" id="SSF53383">
    <property type="entry name" value="PLP-dependent transferases"/>
    <property type="match status" value="1"/>
</dbReference>
<gene>
    <name evidence="2" type="ORF">METZ01_LOCUS202046</name>
</gene>
<dbReference type="AlphaFoldDB" id="A0A382EFT0"/>
<protein>
    <recommendedName>
        <fullName evidence="1">Aminotransferase class V domain-containing protein</fullName>
    </recommendedName>
</protein>
<dbReference type="InterPro" id="IPR015424">
    <property type="entry name" value="PyrdxlP-dep_Trfase"/>
</dbReference>
<dbReference type="InterPro" id="IPR015422">
    <property type="entry name" value="PyrdxlP-dep_Trfase_small"/>
</dbReference>
<dbReference type="Gene3D" id="3.40.640.10">
    <property type="entry name" value="Type I PLP-dependent aspartate aminotransferase-like (Major domain)"/>
    <property type="match status" value="1"/>
</dbReference>
<evidence type="ECO:0000259" key="1">
    <source>
        <dbReference type="Pfam" id="PF00266"/>
    </source>
</evidence>
<dbReference type="PANTHER" id="PTHR43586">
    <property type="entry name" value="CYSTEINE DESULFURASE"/>
    <property type="match status" value="1"/>
</dbReference>
<dbReference type="Gene3D" id="3.90.1150.10">
    <property type="entry name" value="Aspartate Aminotransferase, domain 1"/>
    <property type="match status" value="1"/>
</dbReference>
<dbReference type="InterPro" id="IPR000192">
    <property type="entry name" value="Aminotrans_V_dom"/>
</dbReference>
<sequence>VVISEFEHENNTFPWRHLTERGVEVRWAAPDAEGRIAVEQYREIVDDSTRIIAAAWVAYGNGYRADVPKVADFCRDRGIKLVIDGIQAVGVLATPIAELGADIFVTGGHKAQFSLAGAGFMYATDEMIEMLTPPYAAKYSFTSNDRMQASPELAHDGHRFEYGNPNFLGCWIQKRSAEYIAEIGLANIEARVQLLTTALMEEAERRQFKVRTPRPWAERAGVVSFDVGGHAGEKQAQLRAKNIVVSEKDGHLRAAVHFYNSEDDLSRFLDALQAA</sequence>
<accession>A0A382EFT0</accession>
<evidence type="ECO:0000313" key="2">
    <source>
        <dbReference type="EMBL" id="SVB49192.1"/>
    </source>
</evidence>